<evidence type="ECO:0000313" key="1">
    <source>
        <dbReference type="EMBL" id="CAL2106322.1"/>
    </source>
</evidence>
<sequence length="85" mass="10189">MYYKISFHNRKLDKDFTQFISDYQNIYTKVFVSRNVEFTVTNDISNKEHSILESLKNTVSDFLFSEKYDNALDVFRFKAKGDHVF</sequence>
<evidence type="ECO:0000313" key="2">
    <source>
        <dbReference type="Proteomes" id="UP001497602"/>
    </source>
</evidence>
<keyword evidence="2" id="KW-1185">Reference proteome</keyword>
<organism evidence="1 2">
    <name type="scientific">Tenacibaculum vairaonense</name>
    <dbReference type="NCBI Taxonomy" id="3137860"/>
    <lineage>
        <taxon>Bacteria</taxon>
        <taxon>Pseudomonadati</taxon>
        <taxon>Bacteroidota</taxon>
        <taxon>Flavobacteriia</taxon>
        <taxon>Flavobacteriales</taxon>
        <taxon>Flavobacteriaceae</taxon>
        <taxon>Tenacibaculum</taxon>
    </lineage>
</organism>
<dbReference type="EMBL" id="CAXJRC010000012">
    <property type="protein sequence ID" value="CAL2106322.1"/>
    <property type="molecule type" value="Genomic_DNA"/>
</dbReference>
<gene>
    <name evidence="1" type="ORF">T190115A13A_200038</name>
</gene>
<accession>A0ABM9PKW1</accession>
<dbReference type="RefSeq" id="WP_348702890.1">
    <property type="nucleotide sequence ID" value="NZ_CAXIYA010000008.1"/>
</dbReference>
<reference evidence="1 2" key="1">
    <citation type="submission" date="2024-05" db="EMBL/GenBank/DDBJ databases">
        <authorList>
            <person name="Duchaud E."/>
        </authorList>
    </citation>
    <scope>NUCLEOTIDE SEQUENCE [LARGE SCALE GENOMIC DNA]</scope>
    <source>
        <strain evidence="1">Ena-SAMPLE-TAB-13-05-2024-13:56:06:370-140305</strain>
    </source>
</reference>
<dbReference type="Proteomes" id="UP001497602">
    <property type="component" value="Unassembled WGS sequence"/>
</dbReference>
<proteinExistence type="predicted"/>
<name>A0ABM9PKW1_9FLAO</name>
<protein>
    <submittedName>
        <fullName evidence="1">Uncharacterized protein</fullName>
    </submittedName>
</protein>
<comment type="caution">
    <text evidence="1">The sequence shown here is derived from an EMBL/GenBank/DDBJ whole genome shotgun (WGS) entry which is preliminary data.</text>
</comment>